<keyword evidence="2" id="KW-1133">Transmembrane helix</keyword>
<dbReference type="Proteomes" id="UP000698800">
    <property type="component" value="Unassembled WGS sequence"/>
</dbReference>
<feature type="transmembrane region" description="Helical" evidence="2">
    <location>
        <begin position="20"/>
        <end position="40"/>
    </location>
</feature>
<reference evidence="3" key="1">
    <citation type="submission" date="2021-03" db="EMBL/GenBank/DDBJ databases">
        <title>Comparative genomics and phylogenomic investigation of the class Geoglossomycetes provide insights into ecological specialization and systematics.</title>
        <authorList>
            <person name="Melie T."/>
            <person name="Pirro S."/>
            <person name="Miller A.N."/>
            <person name="Quandt A."/>
        </authorList>
    </citation>
    <scope>NUCLEOTIDE SEQUENCE</scope>
    <source>
        <strain evidence="3">GBOQ0MN5Z8</strain>
    </source>
</reference>
<evidence type="ECO:0000256" key="2">
    <source>
        <dbReference type="SAM" id="Phobius"/>
    </source>
</evidence>
<accession>A0A9P8L3T2</accession>
<dbReference type="OrthoDB" id="5427070at2759"/>
<feature type="compositionally biased region" description="Basic and acidic residues" evidence="1">
    <location>
        <begin position="144"/>
        <end position="170"/>
    </location>
</feature>
<dbReference type="EMBL" id="JAGHQL010000054">
    <property type="protein sequence ID" value="KAH0542404.1"/>
    <property type="molecule type" value="Genomic_DNA"/>
</dbReference>
<evidence type="ECO:0000313" key="3">
    <source>
        <dbReference type="EMBL" id="KAH0542404.1"/>
    </source>
</evidence>
<evidence type="ECO:0000256" key="1">
    <source>
        <dbReference type="SAM" id="MobiDB-lite"/>
    </source>
</evidence>
<gene>
    <name evidence="3" type="ORF">FGG08_003159</name>
</gene>
<comment type="caution">
    <text evidence="3">The sequence shown here is derived from an EMBL/GenBank/DDBJ whole genome shotgun (WGS) entry which is preliminary data.</text>
</comment>
<feature type="compositionally biased region" description="Acidic residues" evidence="1">
    <location>
        <begin position="171"/>
        <end position="182"/>
    </location>
</feature>
<dbReference type="AlphaFoldDB" id="A0A9P8L3T2"/>
<protein>
    <submittedName>
        <fullName evidence="3">Uncharacterized protein</fullName>
    </submittedName>
</protein>
<proteinExistence type="predicted"/>
<organism evidence="3 4">
    <name type="scientific">Glutinoglossum americanum</name>
    <dbReference type="NCBI Taxonomy" id="1670608"/>
    <lineage>
        <taxon>Eukaryota</taxon>
        <taxon>Fungi</taxon>
        <taxon>Dikarya</taxon>
        <taxon>Ascomycota</taxon>
        <taxon>Pezizomycotina</taxon>
        <taxon>Geoglossomycetes</taxon>
        <taxon>Geoglossales</taxon>
        <taxon>Geoglossaceae</taxon>
        <taxon>Glutinoglossum</taxon>
    </lineage>
</organism>
<feature type="region of interest" description="Disordered" evidence="1">
    <location>
        <begin position="110"/>
        <end position="130"/>
    </location>
</feature>
<evidence type="ECO:0000313" key="4">
    <source>
        <dbReference type="Proteomes" id="UP000698800"/>
    </source>
</evidence>
<keyword evidence="2" id="KW-0472">Membrane</keyword>
<sequence>MGDKLSILKADRTVRKTPQTILIPLAISLLLYLLISHLLLPFIRRHRQRYAQYLPVPSAPSLPRLQSAVSSLLLPSGWRARRPRRPRASNGGGPARSFFGFAWGRGAGDDDGGSVGSGGSSSLFDDEDGEDMVGFVVDERRREALERRRGDGEAAGRLSRDLEEGFRDDSSSEEGEEEEEGEGGSRVRR</sequence>
<keyword evidence="2" id="KW-0812">Transmembrane</keyword>
<keyword evidence="4" id="KW-1185">Reference proteome</keyword>
<name>A0A9P8L3T2_9PEZI</name>
<feature type="region of interest" description="Disordered" evidence="1">
    <location>
        <begin position="144"/>
        <end position="189"/>
    </location>
</feature>